<dbReference type="EMBL" id="JAVRFF010000464">
    <property type="protein sequence ID" value="MDT0478426.1"/>
    <property type="molecule type" value="Genomic_DNA"/>
</dbReference>
<feature type="non-terminal residue" evidence="4">
    <location>
        <position position="1"/>
    </location>
</feature>
<evidence type="ECO:0000256" key="2">
    <source>
        <dbReference type="PROSITE-ProRule" id="PRU00169"/>
    </source>
</evidence>
<dbReference type="InterPro" id="IPR011006">
    <property type="entry name" value="CheY-like_superfamily"/>
</dbReference>
<dbReference type="PANTHER" id="PTHR45339">
    <property type="entry name" value="HYBRID SIGNAL TRANSDUCTION HISTIDINE KINASE J"/>
    <property type="match status" value="1"/>
</dbReference>
<evidence type="ECO:0000259" key="3">
    <source>
        <dbReference type="PROSITE" id="PS50110"/>
    </source>
</evidence>
<protein>
    <submittedName>
        <fullName evidence="4">Response regulator</fullName>
    </submittedName>
</protein>
<comment type="caution">
    <text evidence="4">The sequence shown here is derived from an EMBL/GenBank/DDBJ whole genome shotgun (WGS) entry which is preliminary data.</text>
</comment>
<dbReference type="Gene3D" id="3.40.50.2300">
    <property type="match status" value="1"/>
</dbReference>
<organism evidence="4 5">
    <name type="scientific">Streptomyces hintoniae</name>
    <dbReference type="NCBI Taxonomy" id="3075521"/>
    <lineage>
        <taxon>Bacteria</taxon>
        <taxon>Bacillati</taxon>
        <taxon>Actinomycetota</taxon>
        <taxon>Actinomycetes</taxon>
        <taxon>Kitasatosporales</taxon>
        <taxon>Streptomycetaceae</taxon>
        <taxon>Streptomyces</taxon>
    </lineage>
</organism>
<name>A0ABU2UZX9_9ACTN</name>
<dbReference type="PANTHER" id="PTHR45339:SF5">
    <property type="entry name" value="HISTIDINE KINASE"/>
    <property type="match status" value="1"/>
</dbReference>
<sequence length="142" mass="15579">TKPVLLVTAYGNFLEPELAQRLAPLRQLARPLSRAVLYQALKQAFEHQPLPSSKTPGETTPEQFSARVLLVEDNPVNQLVARGLLQKLGCQVGIATNGEDALKQLAGADFDLVLMDCNMPVMDGYQATREIRASGRWPDLPV</sequence>
<accession>A0ABU2UZX9</accession>
<keyword evidence="5" id="KW-1185">Reference proteome</keyword>
<dbReference type="Pfam" id="PF00072">
    <property type="entry name" value="Response_reg"/>
    <property type="match status" value="1"/>
</dbReference>
<dbReference type="CDD" id="cd17546">
    <property type="entry name" value="REC_hyHK_CKI1_RcsC-like"/>
    <property type="match status" value="1"/>
</dbReference>
<evidence type="ECO:0000313" key="5">
    <source>
        <dbReference type="Proteomes" id="UP001180489"/>
    </source>
</evidence>
<dbReference type="Proteomes" id="UP001180489">
    <property type="component" value="Unassembled WGS sequence"/>
</dbReference>
<proteinExistence type="predicted"/>
<gene>
    <name evidence="4" type="ORF">RM863_40620</name>
</gene>
<dbReference type="PROSITE" id="PS50110">
    <property type="entry name" value="RESPONSE_REGULATORY"/>
    <property type="match status" value="1"/>
</dbReference>
<evidence type="ECO:0000313" key="4">
    <source>
        <dbReference type="EMBL" id="MDT0478426.1"/>
    </source>
</evidence>
<keyword evidence="1 2" id="KW-0597">Phosphoprotein</keyword>
<evidence type="ECO:0000256" key="1">
    <source>
        <dbReference type="ARBA" id="ARBA00022553"/>
    </source>
</evidence>
<feature type="modified residue" description="4-aspartylphosphate" evidence="2">
    <location>
        <position position="116"/>
    </location>
</feature>
<dbReference type="InterPro" id="IPR001789">
    <property type="entry name" value="Sig_transdc_resp-reg_receiver"/>
</dbReference>
<feature type="non-terminal residue" evidence="4">
    <location>
        <position position="142"/>
    </location>
</feature>
<dbReference type="SUPFAM" id="SSF52172">
    <property type="entry name" value="CheY-like"/>
    <property type="match status" value="1"/>
</dbReference>
<feature type="domain" description="Response regulatory" evidence="3">
    <location>
        <begin position="67"/>
        <end position="142"/>
    </location>
</feature>
<reference evidence="4" key="1">
    <citation type="submission" date="2024-05" db="EMBL/GenBank/DDBJ databases">
        <title>30 novel species of actinomycetes from the DSMZ collection.</title>
        <authorList>
            <person name="Nouioui I."/>
        </authorList>
    </citation>
    <scope>NUCLEOTIDE SEQUENCE</scope>
    <source>
        <strain evidence="4">DSM 41014</strain>
    </source>
</reference>
<dbReference type="SMART" id="SM00448">
    <property type="entry name" value="REC"/>
    <property type="match status" value="1"/>
</dbReference>